<accession>A0ABQ1JIK9</accession>
<evidence type="ECO:0000313" key="2">
    <source>
        <dbReference type="Proteomes" id="UP000617555"/>
    </source>
</evidence>
<comment type="caution">
    <text evidence="1">The sequence shown here is derived from an EMBL/GenBank/DDBJ whole genome shotgun (WGS) entry which is preliminary data.</text>
</comment>
<sequence length="180" mass="20574">MSKALGHTNVTRDQLREYLPEPILAFFQSRWVRLFQKAIICEAMKDSEYLLEATKFKKMEDLHQFLTNHALKNISKSVIDAHIDSDQKREKKAKSDDNSQVYFSVDKGILVALMSLESAVKSSPDNIAINGYAKYWSKVSEFITSEINRGNDRNLKSKLSKAKAHINPKSMENLIYATTN</sequence>
<dbReference type="RefSeq" id="WP_229706702.1">
    <property type="nucleotide sequence ID" value="NZ_BMII01000026.1"/>
</dbReference>
<gene>
    <name evidence="1" type="ORF">GCM10011607_29820</name>
</gene>
<dbReference type="Proteomes" id="UP000617555">
    <property type="component" value="Unassembled WGS sequence"/>
</dbReference>
<keyword evidence="2" id="KW-1185">Reference proteome</keyword>
<evidence type="ECO:0000313" key="1">
    <source>
        <dbReference type="EMBL" id="GGB67228.1"/>
    </source>
</evidence>
<proteinExistence type="predicted"/>
<dbReference type="EMBL" id="BMII01000026">
    <property type="protein sequence ID" value="GGB67228.1"/>
    <property type="molecule type" value="Genomic_DNA"/>
</dbReference>
<reference evidence="2" key="1">
    <citation type="journal article" date="2019" name="Int. J. Syst. Evol. Microbiol.">
        <title>The Global Catalogue of Microorganisms (GCM) 10K type strain sequencing project: providing services to taxonomists for standard genome sequencing and annotation.</title>
        <authorList>
            <consortium name="The Broad Institute Genomics Platform"/>
            <consortium name="The Broad Institute Genome Sequencing Center for Infectious Disease"/>
            <person name="Wu L."/>
            <person name="Ma J."/>
        </authorList>
    </citation>
    <scope>NUCLEOTIDE SEQUENCE [LARGE SCALE GENOMIC DNA]</scope>
    <source>
        <strain evidence="2">CGMCC 1.15339</strain>
    </source>
</reference>
<name>A0ABQ1JIK9_9GAMM</name>
<protein>
    <submittedName>
        <fullName evidence="1">Uncharacterized protein</fullName>
    </submittedName>
</protein>
<organism evidence="1 2">
    <name type="scientific">Shewanella inventionis</name>
    <dbReference type="NCBI Taxonomy" id="1738770"/>
    <lineage>
        <taxon>Bacteria</taxon>
        <taxon>Pseudomonadati</taxon>
        <taxon>Pseudomonadota</taxon>
        <taxon>Gammaproteobacteria</taxon>
        <taxon>Alteromonadales</taxon>
        <taxon>Shewanellaceae</taxon>
        <taxon>Shewanella</taxon>
    </lineage>
</organism>